<evidence type="ECO:0000256" key="1">
    <source>
        <dbReference type="SAM" id="MobiDB-lite"/>
    </source>
</evidence>
<sequence length="85" mass="9438">MEQWAGKLKVMAPEINGVMHTWKRGNEWEEYALWHSMILMPTTLILWNTPGSLSSVASIGHTSYESSSNVFTGTPGQQAFTPGLL</sequence>
<name>A0A2X3KZZ6_9ENTR</name>
<accession>A0A2X3KZZ6</accession>
<proteinExistence type="predicted"/>
<organism evidence="2 3">
    <name type="scientific">Cedecea neteri</name>
    <dbReference type="NCBI Taxonomy" id="158822"/>
    <lineage>
        <taxon>Bacteria</taxon>
        <taxon>Pseudomonadati</taxon>
        <taxon>Pseudomonadota</taxon>
        <taxon>Gammaproteobacteria</taxon>
        <taxon>Enterobacterales</taxon>
        <taxon>Enterobacteriaceae</taxon>
        <taxon>Cedecea</taxon>
    </lineage>
</organism>
<evidence type="ECO:0000313" key="2">
    <source>
        <dbReference type="EMBL" id="SQC92029.1"/>
    </source>
</evidence>
<dbReference type="EMBL" id="UAVU01000009">
    <property type="protein sequence ID" value="SQC92029.1"/>
    <property type="molecule type" value="Genomic_DNA"/>
</dbReference>
<evidence type="ECO:0000313" key="3">
    <source>
        <dbReference type="Proteomes" id="UP000251197"/>
    </source>
</evidence>
<dbReference type="Proteomes" id="UP000251197">
    <property type="component" value="Unassembled WGS sequence"/>
</dbReference>
<dbReference type="AlphaFoldDB" id="A0A2X3KZZ6"/>
<reference evidence="2 3" key="1">
    <citation type="submission" date="2018-06" db="EMBL/GenBank/DDBJ databases">
        <authorList>
            <consortium name="Pathogen Informatics"/>
            <person name="Doyle S."/>
        </authorList>
    </citation>
    <scope>NUCLEOTIDE SEQUENCE [LARGE SCALE GENOMIC DNA]</scope>
    <source>
        <strain evidence="2 3">NCTC12120</strain>
    </source>
</reference>
<feature type="region of interest" description="Disordered" evidence="1">
    <location>
        <begin position="65"/>
        <end position="85"/>
    </location>
</feature>
<protein>
    <submittedName>
        <fullName evidence="2">Uncharacterized protein</fullName>
    </submittedName>
</protein>
<gene>
    <name evidence="2" type="ORF">NCTC12120_05214</name>
</gene>